<feature type="region of interest" description="Disordered" evidence="1">
    <location>
        <begin position="1"/>
        <end position="25"/>
    </location>
</feature>
<evidence type="ECO:0000313" key="3">
    <source>
        <dbReference type="Proteomes" id="UP000324222"/>
    </source>
</evidence>
<dbReference type="EMBL" id="VSRR010064088">
    <property type="protein sequence ID" value="MPC83983.1"/>
    <property type="molecule type" value="Genomic_DNA"/>
</dbReference>
<comment type="caution">
    <text evidence="2">The sequence shown here is derived from an EMBL/GenBank/DDBJ whole genome shotgun (WGS) entry which is preliminary data.</text>
</comment>
<evidence type="ECO:0000256" key="1">
    <source>
        <dbReference type="SAM" id="MobiDB-lite"/>
    </source>
</evidence>
<feature type="compositionally biased region" description="Polar residues" evidence="1">
    <location>
        <begin position="1"/>
        <end position="19"/>
    </location>
</feature>
<accession>A0A5B7INJ0</accession>
<reference evidence="2 3" key="1">
    <citation type="submission" date="2019-05" db="EMBL/GenBank/DDBJ databases">
        <title>Another draft genome of Portunus trituberculatus and its Hox gene families provides insights of decapod evolution.</title>
        <authorList>
            <person name="Jeong J.-H."/>
            <person name="Song I."/>
            <person name="Kim S."/>
            <person name="Choi T."/>
            <person name="Kim D."/>
            <person name="Ryu S."/>
            <person name="Kim W."/>
        </authorList>
    </citation>
    <scope>NUCLEOTIDE SEQUENCE [LARGE SCALE GENOMIC DNA]</scope>
    <source>
        <tissue evidence="2">Muscle</tissue>
    </source>
</reference>
<sequence>MSTAKKASCSETPSQTPSPSWIPSP</sequence>
<keyword evidence="3" id="KW-1185">Reference proteome</keyword>
<dbReference type="AlphaFoldDB" id="A0A5B7INJ0"/>
<proteinExistence type="predicted"/>
<organism evidence="2 3">
    <name type="scientific">Portunus trituberculatus</name>
    <name type="common">Swimming crab</name>
    <name type="synonym">Neptunus trituberculatus</name>
    <dbReference type="NCBI Taxonomy" id="210409"/>
    <lineage>
        <taxon>Eukaryota</taxon>
        <taxon>Metazoa</taxon>
        <taxon>Ecdysozoa</taxon>
        <taxon>Arthropoda</taxon>
        <taxon>Crustacea</taxon>
        <taxon>Multicrustacea</taxon>
        <taxon>Malacostraca</taxon>
        <taxon>Eumalacostraca</taxon>
        <taxon>Eucarida</taxon>
        <taxon>Decapoda</taxon>
        <taxon>Pleocyemata</taxon>
        <taxon>Brachyura</taxon>
        <taxon>Eubrachyura</taxon>
        <taxon>Portunoidea</taxon>
        <taxon>Portunidae</taxon>
        <taxon>Portuninae</taxon>
        <taxon>Portunus</taxon>
    </lineage>
</organism>
<gene>
    <name evidence="2" type="ORF">E2C01_078707</name>
</gene>
<protein>
    <submittedName>
        <fullName evidence="2">Uncharacterized protein</fullName>
    </submittedName>
</protein>
<dbReference type="Proteomes" id="UP000324222">
    <property type="component" value="Unassembled WGS sequence"/>
</dbReference>
<evidence type="ECO:0000313" key="2">
    <source>
        <dbReference type="EMBL" id="MPC83983.1"/>
    </source>
</evidence>
<name>A0A5B7INJ0_PORTR</name>